<feature type="domain" description="Recombinase zinc beta ribbon" evidence="1">
    <location>
        <begin position="11"/>
        <end position="69"/>
    </location>
</feature>
<evidence type="ECO:0000259" key="1">
    <source>
        <dbReference type="Pfam" id="PF13408"/>
    </source>
</evidence>
<evidence type="ECO:0000313" key="3">
    <source>
        <dbReference type="Proteomes" id="UP000886865"/>
    </source>
</evidence>
<protein>
    <submittedName>
        <fullName evidence="2">Zinc ribbon domain-containing protein</fullName>
    </submittedName>
</protein>
<organism evidence="2 3">
    <name type="scientific">Candidatus Galligastranaerophilus intestinavium</name>
    <dbReference type="NCBI Taxonomy" id="2840836"/>
    <lineage>
        <taxon>Bacteria</taxon>
        <taxon>Candidatus Galligastranaerophilus</taxon>
    </lineage>
</organism>
<reference evidence="2" key="1">
    <citation type="submission" date="2020-10" db="EMBL/GenBank/DDBJ databases">
        <authorList>
            <person name="Gilroy R."/>
        </authorList>
    </citation>
    <scope>NUCLEOTIDE SEQUENCE</scope>
    <source>
        <strain evidence="2">CHK152-2871</strain>
    </source>
</reference>
<comment type="caution">
    <text evidence="2">The sequence shown here is derived from an EMBL/GenBank/DDBJ whole genome shotgun (WGS) entry which is preliminary data.</text>
</comment>
<dbReference type="Pfam" id="PF13408">
    <property type="entry name" value="Zn_ribbon_recom"/>
    <property type="match status" value="1"/>
</dbReference>
<dbReference type="Proteomes" id="UP000886865">
    <property type="component" value="Unassembled WGS sequence"/>
</dbReference>
<evidence type="ECO:0000313" key="2">
    <source>
        <dbReference type="EMBL" id="HIS74316.1"/>
    </source>
</evidence>
<reference evidence="2" key="2">
    <citation type="journal article" date="2021" name="PeerJ">
        <title>Extensive microbial diversity within the chicken gut microbiome revealed by metagenomics and culture.</title>
        <authorList>
            <person name="Gilroy R."/>
            <person name="Ravi A."/>
            <person name="Getino M."/>
            <person name="Pursley I."/>
            <person name="Horton D.L."/>
            <person name="Alikhan N.F."/>
            <person name="Baker D."/>
            <person name="Gharbi K."/>
            <person name="Hall N."/>
            <person name="Watson M."/>
            <person name="Adriaenssens E.M."/>
            <person name="Foster-Nyarko E."/>
            <person name="Jarju S."/>
            <person name="Secka A."/>
            <person name="Antonio M."/>
            <person name="Oren A."/>
            <person name="Chaudhuri R.R."/>
            <person name="La Ragione R."/>
            <person name="Hildebrand F."/>
            <person name="Pallen M.J."/>
        </authorList>
    </citation>
    <scope>NUCLEOTIDE SEQUENCE</scope>
    <source>
        <strain evidence="2">CHK152-2871</strain>
    </source>
</reference>
<gene>
    <name evidence="2" type="ORF">IAA86_04770</name>
</gene>
<dbReference type="AlphaFoldDB" id="A0A9D1JXR7"/>
<dbReference type="InterPro" id="IPR025827">
    <property type="entry name" value="Zn_ribbon_recom_dom"/>
</dbReference>
<sequence>MHTQFPYNECMTCAKCGCAMTGEVKKKVSKKTKKVIREYIYYHCTGNRGGDCKKHSYIRQELIEEAFVNILQHITIPEHVQELVINGLKKAHKEQNHDYEMQKKSIRKRIDKIDKALKNVFENDFDKHDQGTLKNIKNWKAERKTLLLEEQELLKATETFFVQSNCLLEFCKDAQNAFLQGNAEQKRRIVKIVCSNFSYDGENLVIEPKPIFKAVIKNSLSNKKLPRLDSNQQPTG</sequence>
<name>A0A9D1JXR7_9BACT</name>
<accession>A0A9D1JXR7</accession>
<proteinExistence type="predicted"/>
<dbReference type="EMBL" id="DVJQ01000042">
    <property type="protein sequence ID" value="HIS74316.1"/>
    <property type="molecule type" value="Genomic_DNA"/>
</dbReference>